<evidence type="ECO:0000256" key="1">
    <source>
        <dbReference type="ARBA" id="ARBA00006270"/>
    </source>
</evidence>
<proteinExistence type="inferred from homology"/>
<evidence type="ECO:0000256" key="4">
    <source>
        <dbReference type="ARBA" id="ARBA00022980"/>
    </source>
</evidence>
<dbReference type="InterPro" id="IPR001931">
    <property type="entry name" value="Ribosomal_eS21"/>
</dbReference>
<evidence type="ECO:0000313" key="6">
    <source>
        <dbReference type="EMBL" id="CAG5098579.1"/>
    </source>
</evidence>
<dbReference type="SMART" id="SM00175">
    <property type="entry name" value="RAB"/>
    <property type="match status" value="1"/>
</dbReference>
<dbReference type="Gene3D" id="3.30.1230.20">
    <property type="match status" value="1"/>
</dbReference>
<comment type="similarity">
    <text evidence="2">Belongs to the eukaryotic ribosomal protein eS21 family.</text>
</comment>
<evidence type="ECO:0000256" key="3">
    <source>
        <dbReference type="ARBA" id="ARBA00022741"/>
    </source>
</evidence>
<dbReference type="SUPFAM" id="SSF52540">
    <property type="entry name" value="P-loop containing nucleoside triphosphate hydrolases"/>
    <property type="match status" value="1"/>
</dbReference>
<protein>
    <submittedName>
        <fullName evidence="6">Oidioi.mRNA.OKI2018_I69.XSR.g15793.t2.cds</fullName>
    </submittedName>
</protein>
<dbReference type="InterPro" id="IPR027417">
    <property type="entry name" value="P-loop_NTPase"/>
</dbReference>
<dbReference type="Gene3D" id="3.40.50.300">
    <property type="entry name" value="P-loop containing nucleotide triphosphate hydrolases"/>
    <property type="match status" value="1"/>
</dbReference>
<dbReference type="PROSITE" id="PS51421">
    <property type="entry name" value="RAS"/>
    <property type="match status" value="1"/>
</dbReference>
<dbReference type="PANTHER" id="PTHR47978">
    <property type="match status" value="1"/>
</dbReference>
<dbReference type="PROSITE" id="PS51419">
    <property type="entry name" value="RAB"/>
    <property type="match status" value="1"/>
</dbReference>
<keyword evidence="4" id="KW-0689">Ribosomal protein</keyword>
<accession>A0ABN7SDY2</accession>
<dbReference type="Pfam" id="PF01249">
    <property type="entry name" value="Ribosomal_S21e"/>
    <property type="match status" value="1"/>
</dbReference>
<dbReference type="Pfam" id="PF00071">
    <property type="entry name" value="Ras"/>
    <property type="match status" value="1"/>
</dbReference>
<dbReference type="NCBIfam" id="TIGR00231">
    <property type="entry name" value="small_GTP"/>
    <property type="match status" value="1"/>
</dbReference>
<dbReference type="InterPro" id="IPR005225">
    <property type="entry name" value="Small_GTP-bd"/>
</dbReference>
<name>A0ABN7SDY2_OIKDI</name>
<keyword evidence="3" id="KW-0547">Nucleotide-binding</keyword>
<reference evidence="6 7" key="1">
    <citation type="submission" date="2021-04" db="EMBL/GenBank/DDBJ databases">
        <authorList>
            <person name="Bliznina A."/>
        </authorList>
    </citation>
    <scope>NUCLEOTIDE SEQUENCE [LARGE SCALE GENOMIC DNA]</scope>
</reference>
<sequence length="275" mass="30537">MQNDEGRVVDLYIPRKCTASNRLIGAKDKSSIQLNFCDVDPTTGTMLRTNTTFAICGALRRMGESDDSIYRLARENGLAKMGFDAYGQTLMVKCGIVGDASVGKTALCQALVSDGAEFPKNYQMTTSVNLSSKIIDLTETEDEICLILTDLAGENLFEPLIEPHFDMIAIVVVVFDLTNRKSFDNVEKWIGKLRALDVKVPGCLIGNKDDINPDRHVVTDKEARRLADNLGLKYFKTSARENVGVLEAFEEMSSNLYKLWSTSPEQVPILTEQLH</sequence>
<organism evidence="6 7">
    <name type="scientific">Oikopleura dioica</name>
    <name type="common">Tunicate</name>
    <dbReference type="NCBI Taxonomy" id="34765"/>
    <lineage>
        <taxon>Eukaryota</taxon>
        <taxon>Metazoa</taxon>
        <taxon>Chordata</taxon>
        <taxon>Tunicata</taxon>
        <taxon>Appendicularia</taxon>
        <taxon>Copelata</taxon>
        <taxon>Oikopleuridae</taxon>
        <taxon>Oikopleura</taxon>
    </lineage>
</organism>
<dbReference type="InterPro" id="IPR038579">
    <property type="entry name" value="Ribosomal_eS21_sf"/>
</dbReference>
<dbReference type="PRINTS" id="PR00449">
    <property type="entry name" value="RASTRNSFRMNG"/>
</dbReference>
<keyword evidence="7" id="KW-1185">Reference proteome</keyword>
<evidence type="ECO:0000256" key="5">
    <source>
        <dbReference type="ARBA" id="ARBA00023274"/>
    </source>
</evidence>
<keyword evidence="5" id="KW-0687">Ribonucleoprotein</keyword>
<evidence type="ECO:0000256" key="2">
    <source>
        <dbReference type="ARBA" id="ARBA00010228"/>
    </source>
</evidence>
<dbReference type="InterPro" id="IPR001806">
    <property type="entry name" value="Small_GTPase"/>
</dbReference>
<gene>
    <name evidence="6" type="ORF">OKIOD_LOCUS7351</name>
</gene>
<dbReference type="SMART" id="SM00173">
    <property type="entry name" value="RAS"/>
    <property type="match status" value="1"/>
</dbReference>
<dbReference type="SMART" id="SM00174">
    <property type="entry name" value="RHO"/>
    <property type="match status" value="1"/>
</dbReference>
<evidence type="ECO:0000313" key="7">
    <source>
        <dbReference type="Proteomes" id="UP001158576"/>
    </source>
</evidence>
<dbReference type="EMBL" id="OU015569">
    <property type="protein sequence ID" value="CAG5098579.1"/>
    <property type="molecule type" value="Genomic_DNA"/>
</dbReference>
<comment type="similarity">
    <text evidence="1">Belongs to the small GTPase superfamily. Rab family.</text>
</comment>
<dbReference type="Proteomes" id="UP001158576">
    <property type="component" value="Chromosome XSR"/>
</dbReference>